<evidence type="ECO:0000256" key="1">
    <source>
        <dbReference type="SAM" id="Phobius"/>
    </source>
</evidence>
<gene>
    <name evidence="2" type="ORF">J8I01_10120</name>
</gene>
<keyword evidence="3" id="KW-1185">Reference proteome</keyword>
<evidence type="ECO:0000313" key="2">
    <source>
        <dbReference type="EMBL" id="MBP0602864.1"/>
    </source>
</evidence>
<dbReference type="Proteomes" id="UP000666661">
    <property type="component" value="Unassembled WGS sequence"/>
</dbReference>
<sequence length="291" mass="31782">MDKPHSPYAASDCALVTTTRYRVRSGFAHRTCAQPRRMQGFTLVELVMVILLLGVMATFSSQFIGIGTQIYGDASRREQLMSDARFALERLNREVRDAVPGSVRIEDEGGSAMEQGVCLRFWPIATASRYLGTGLGSDLAIVTPTVFPRQDQDLAIVYPLADPVLALDQGCLHGRCVAKVDTVGSPVSGALPLTVQGTFAKGSPGQRIYFASRQVRYCVAGSRLMRASAAIGTDIAASTPVLMAEHVRPAAHYFYREPAAFSQSEVGLRLEFEQRGERVLFNHKLETLNVP</sequence>
<dbReference type="NCBIfam" id="TIGR02532">
    <property type="entry name" value="IV_pilin_GFxxxE"/>
    <property type="match status" value="1"/>
</dbReference>
<proteinExistence type="predicted"/>
<keyword evidence="1" id="KW-1133">Transmembrane helix</keyword>
<feature type="transmembrane region" description="Helical" evidence="1">
    <location>
        <begin position="40"/>
        <end position="59"/>
    </location>
</feature>
<comment type="caution">
    <text evidence="2">The sequence shown here is derived from an EMBL/GenBank/DDBJ whole genome shotgun (WGS) entry which is preliminary data.</text>
</comment>
<reference evidence="2 3" key="1">
    <citation type="submission" date="2021-03" db="EMBL/GenBank/DDBJ databases">
        <title>Plant growth promoting bacteria isolated from wild legumes nodules and trapping Phaseolus vulgaris L. nodules in the center and southern Mexico.</title>
        <authorList>
            <person name="Estrada P."/>
        </authorList>
    </citation>
    <scope>NUCLEOTIDE SEQUENCE [LARGE SCALE GENOMIC DNA]</scope>
    <source>
        <strain evidence="2 3">MaGu-431</strain>
    </source>
</reference>
<dbReference type="EMBL" id="JAGIQF010000003">
    <property type="protein sequence ID" value="MBP0602864.1"/>
    <property type="molecule type" value="Genomic_DNA"/>
</dbReference>
<protein>
    <submittedName>
        <fullName evidence="2">Type II secretion system protein</fullName>
    </submittedName>
</protein>
<keyword evidence="1" id="KW-0812">Transmembrane</keyword>
<dbReference type="Pfam" id="PF07963">
    <property type="entry name" value="N_methyl"/>
    <property type="match status" value="1"/>
</dbReference>
<keyword evidence="1" id="KW-0472">Membrane</keyword>
<dbReference type="InterPro" id="IPR012902">
    <property type="entry name" value="N_methyl_site"/>
</dbReference>
<accession>A0ABS4B5V6</accession>
<name>A0ABS4B5V6_9GAMM</name>
<evidence type="ECO:0000313" key="3">
    <source>
        <dbReference type="Proteomes" id="UP000666661"/>
    </source>
</evidence>
<organism evidence="2 3">
    <name type="scientific">Aeromonas sanarellii</name>
    <dbReference type="NCBI Taxonomy" id="633415"/>
    <lineage>
        <taxon>Bacteria</taxon>
        <taxon>Pseudomonadati</taxon>
        <taxon>Pseudomonadota</taxon>
        <taxon>Gammaproteobacteria</taxon>
        <taxon>Aeromonadales</taxon>
        <taxon>Aeromonadaceae</taxon>
        <taxon>Aeromonas</taxon>
    </lineage>
</organism>